<feature type="compositionally biased region" description="Acidic residues" evidence="1">
    <location>
        <begin position="645"/>
        <end position="670"/>
    </location>
</feature>
<evidence type="ECO:0000256" key="1">
    <source>
        <dbReference type="SAM" id="MobiDB-lite"/>
    </source>
</evidence>
<feature type="compositionally biased region" description="Acidic residues" evidence="1">
    <location>
        <begin position="591"/>
        <end position="600"/>
    </location>
</feature>
<reference evidence="2 4" key="2">
    <citation type="journal article" date="2013" name="Nature">
        <title>Insights into bilaterian evolution from three spiralian genomes.</title>
        <authorList>
            <person name="Simakov O."/>
            <person name="Marletaz F."/>
            <person name="Cho S.J."/>
            <person name="Edsinger-Gonzales E."/>
            <person name="Havlak P."/>
            <person name="Hellsten U."/>
            <person name="Kuo D.H."/>
            <person name="Larsson T."/>
            <person name="Lv J."/>
            <person name="Arendt D."/>
            <person name="Savage R."/>
            <person name="Osoegawa K."/>
            <person name="de Jong P."/>
            <person name="Grimwood J."/>
            <person name="Chapman J.A."/>
            <person name="Shapiro H."/>
            <person name="Aerts A."/>
            <person name="Otillar R.P."/>
            <person name="Terry A.Y."/>
            <person name="Boore J.L."/>
            <person name="Grigoriev I.V."/>
            <person name="Lindberg D.R."/>
            <person name="Seaver E.C."/>
            <person name="Weisblat D.A."/>
            <person name="Putnam N.H."/>
            <person name="Rokhsar D.S."/>
        </authorList>
    </citation>
    <scope>NUCLEOTIDE SEQUENCE</scope>
</reference>
<feature type="compositionally biased region" description="Low complexity" evidence="1">
    <location>
        <begin position="832"/>
        <end position="841"/>
    </location>
</feature>
<dbReference type="HOGENOM" id="CLU_324472_0_0_1"/>
<accession>T1FQG3</accession>
<dbReference type="Proteomes" id="UP000015101">
    <property type="component" value="Unassembled WGS sequence"/>
</dbReference>
<proteinExistence type="predicted"/>
<dbReference type="EMBL" id="KB097143">
    <property type="protein sequence ID" value="ESN98741.1"/>
    <property type="molecule type" value="Genomic_DNA"/>
</dbReference>
<feature type="region of interest" description="Disordered" evidence="1">
    <location>
        <begin position="532"/>
        <end position="679"/>
    </location>
</feature>
<evidence type="ECO:0000313" key="3">
    <source>
        <dbReference type="EnsemblMetazoa" id="HelroP188893"/>
    </source>
</evidence>
<feature type="region of interest" description="Disordered" evidence="1">
    <location>
        <begin position="829"/>
        <end position="850"/>
    </location>
</feature>
<protein>
    <submittedName>
        <fullName evidence="2 3">Uncharacterized protein</fullName>
    </submittedName>
</protein>
<dbReference type="KEGG" id="hro:HELRODRAFT_188893"/>
<dbReference type="RefSeq" id="XP_009022718.1">
    <property type="nucleotide sequence ID" value="XM_009024470.1"/>
</dbReference>
<feature type="compositionally biased region" description="Low complexity" evidence="1">
    <location>
        <begin position="807"/>
        <end position="819"/>
    </location>
</feature>
<feature type="compositionally biased region" description="Basic residues" evidence="1">
    <location>
        <begin position="565"/>
        <end position="586"/>
    </location>
</feature>
<dbReference type="EMBL" id="AMQM01001049">
    <property type="status" value="NOT_ANNOTATED_CDS"/>
    <property type="molecule type" value="Genomic_DNA"/>
</dbReference>
<keyword evidence="4" id="KW-1185">Reference proteome</keyword>
<dbReference type="OrthoDB" id="6427254at2759"/>
<dbReference type="InParanoid" id="T1FQG3"/>
<reference evidence="3" key="3">
    <citation type="submission" date="2015-06" db="UniProtKB">
        <authorList>
            <consortium name="EnsemblMetazoa"/>
        </authorList>
    </citation>
    <scope>IDENTIFICATION</scope>
</reference>
<organism evidence="3 4">
    <name type="scientific">Helobdella robusta</name>
    <name type="common">Californian leech</name>
    <dbReference type="NCBI Taxonomy" id="6412"/>
    <lineage>
        <taxon>Eukaryota</taxon>
        <taxon>Metazoa</taxon>
        <taxon>Spiralia</taxon>
        <taxon>Lophotrochozoa</taxon>
        <taxon>Annelida</taxon>
        <taxon>Clitellata</taxon>
        <taxon>Hirudinea</taxon>
        <taxon>Rhynchobdellida</taxon>
        <taxon>Glossiphoniidae</taxon>
        <taxon>Helobdella</taxon>
    </lineage>
</organism>
<name>T1FQG3_HELRO</name>
<sequence>MDLASFLQKLENNLKSAIGSTETDKMNFYHLCNTLTLKFISSHKVNYIEKLQGLVVAFIVYSKMRTQQLARKNLIIAMNYLTNLAVETGRLVLGYEYTTLATDSPTKSALLSTISNLEILLESIYDEWKLLTSLHHLIKSGWNHDMLIKLINGDPVSDEEGLTYLKKEEHPRLLRLRLDLLMSHNCPEYASNFLLWLLKCDETKDDPYLMYLRLSHLCITGQLDEFYKKCMDLSCVTACKVMTNSLIHPHHCFSTSCTSLLLSRVLVNMTVIHDEYFCNKDIMKFWVKTEHLYSKGNHSIFMKNINEYARAVKEPKFIVNLVEILHQEYQKQYTSLCTTLIMRALVISRHAYDKARLYLPETFSNQSALRCMLALLHLLEKLYCDNMLIRVYCQLSNLTLMPCDAIYFAVEKTCTELQIRYNIKNNIESFNLVNGQLVSTFIKTPVEKSLYNLLKNYVDRFNHKRPWLWNESMKSSMLALMSDAGWIFDAILKRFRRTRVPSALMVVAANTTHNTNATNNTNGMLVNVAATRSRSVNGVRNHRKVKNKRRVFKETDLTYNPSKSMSRKRRKTRRTSRSTSKKKRRFKMVDESDDEDDDGDGYGRTTSRSKKNKNAGEGGDGDDGKDVSDRDEDLSDTDIDKTDSDMNETELDDVLSKDEDDNDNNNDDDNFVSNSVTIKSEPITEERKVEIASTTHSMVLRNGKVPICNITNGETVVEKKETTLKSECLKSSLSSPRVRLTRINDDNATSKIDNDNICQNENDVNNNQNVNVNDDNNNMNAERNDDTMECDDNVQCISGSADHQTHNSPNININNNSNNNVNEATFNDDHINNNNNTGNNNRQEEIRSSSQMIDEGVAVREAGGRGECVAGDNTQTINDNNNDNVCKLLN</sequence>
<dbReference type="GeneID" id="20211060"/>
<feature type="compositionally biased region" description="Basic residues" evidence="1">
    <location>
        <begin position="540"/>
        <end position="551"/>
    </location>
</feature>
<evidence type="ECO:0000313" key="4">
    <source>
        <dbReference type="Proteomes" id="UP000015101"/>
    </source>
</evidence>
<evidence type="ECO:0000313" key="2">
    <source>
        <dbReference type="EMBL" id="ESN98741.1"/>
    </source>
</evidence>
<dbReference type="EnsemblMetazoa" id="HelroT188893">
    <property type="protein sequence ID" value="HelroP188893"/>
    <property type="gene ID" value="HelroG188893"/>
</dbReference>
<feature type="region of interest" description="Disordered" evidence="1">
    <location>
        <begin position="800"/>
        <end position="819"/>
    </location>
</feature>
<dbReference type="CTD" id="20211060"/>
<dbReference type="AlphaFoldDB" id="T1FQG3"/>
<reference evidence="4" key="1">
    <citation type="submission" date="2012-12" db="EMBL/GenBank/DDBJ databases">
        <authorList>
            <person name="Hellsten U."/>
            <person name="Grimwood J."/>
            <person name="Chapman J.A."/>
            <person name="Shapiro H."/>
            <person name="Aerts A."/>
            <person name="Otillar R.P."/>
            <person name="Terry A.Y."/>
            <person name="Boore J.L."/>
            <person name="Simakov O."/>
            <person name="Marletaz F."/>
            <person name="Cho S.-J."/>
            <person name="Edsinger-Gonzales E."/>
            <person name="Havlak P."/>
            <person name="Kuo D.-H."/>
            <person name="Larsson T."/>
            <person name="Lv J."/>
            <person name="Arendt D."/>
            <person name="Savage R."/>
            <person name="Osoegawa K."/>
            <person name="de Jong P."/>
            <person name="Lindberg D.R."/>
            <person name="Seaver E.C."/>
            <person name="Weisblat D.A."/>
            <person name="Putnam N.H."/>
            <person name="Grigoriev I.V."/>
            <person name="Rokhsar D.S."/>
        </authorList>
    </citation>
    <scope>NUCLEOTIDE SEQUENCE</scope>
</reference>
<gene>
    <name evidence="3" type="primary">20211060</name>
    <name evidence="2" type="ORF">HELRODRAFT_188893</name>
</gene>